<evidence type="ECO:0000256" key="3">
    <source>
        <dbReference type="ARBA" id="ARBA00022454"/>
    </source>
</evidence>
<dbReference type="EC" id="3.6.4.12" evidence="20"/>
<dbReference type="Pfam" id="PF13086">
    <property type="entry name" value="AAA_11"/>
    <property type="match status" value="2"/>
</dbReference>
<feature type="region of interest" description="Disordered" evidence="21">
    <location>
        <begin position="1"/>
        <end position="127"/>
    </location>
</feature>
<sequence length="1363" mass="151426">MPPRKKKPNSSSSSSSSRKSSLANHHPQPCKFGIQHFFDRHSQNASQNPKNAAVSVSASAPRRISKPPENSVSNIQEPINVDDDDDDTNVLASENPRLAFKGNGGANASQGTPPGDPARAGVGAEASPEISKSLSVKRFKFSPGMLIKQSQDDGSDEITWKISPVNERLKAVSKRMPEMVKVLAESSRQNLLSIQQCSENISYNKACLPKSPVEAGKVEKWLSSSTVKASERSLVSTNKIGLKRVNPDQNKDFNGTATNVTNCIIATRRSPFRTPPSLPYCHDKLTDDTGLSNELGQRQHKKALLELLDQVEDVISVEDSVSDKVEESPCQIQDINNDELTVKVDLSAKGEGLNLPEVMGSDSHCNFLVLEVSEKRGPAESSGAQSHYKVLRLLNEQNGAEQAIYLSEDWLYSVISPGDTVNVIGEFDDQGICHVNRDQNFVIVHPDLLVSGTRVAASFSCPRRTVLDERLRSNENSSAALVGTLLHQIFQAGLTKERPTITFLEEYAKMVLRKNFENLYACGVNEKEMCRILIEAIPKLLNWVNTFKYSQGSETSTVDFGSDFGPKKVNIPEVLDIEEMAWAPKYGLKGMIDASVRVKVESNKHETGEKSSIEHSAQVILYTLLMSERYQKQIDSGLLYYLQSEQTQGIVVRRSELIGLIMRRNELATDILKALTTQVLPPMLQSPGMCRGCRHLNVCAIYHKVHGGSAESSGLGDLFDSKTHHLTSAHGVFHRHWEWLIDLEAKETQLSKKEIWRSHSSRSDHARLFSIVLDDELTHREPEKDNKFVYRFVRYNISSAEKKLSDGSSLNATSSTKKDLDRTLKNGDYVILSTGSGHLTIASGIVTDSSEFQISVSFSKRLRLPGNASSEASDLLREVWRIDKDEFMSSFAIMRFNLVQLFLQTAQSTHLRRMIVELEAPRFDSGSIFSQDPAISYVWSQKNLNDDQRRAILKILQAKDYALILGMPGTGKTSTMVHAVNALLIRGASILLTSYTNSAVDNLLIKLKTQGIDFLRIGRHEVVHEEVRGHCISEMNLQGVEDIKTKLDEVKVVAVTCLGITSPLLANKSFDVCIMDEAGQTTLPVSLGPLMFASKFVLVGDHYQLPPLVQSIEARENGLGVSLFRRLSESHPQAISALRSQYRMSRGIMDLSNALIYGDKLRCGSSDIADAKLKFSCLKIGSSWVNEVLDPDRPVIFINTDTLPAYEAKDQKAINNPMEAQIVVEVTEELVKNGIEGEDIGIITPYNSQANIIRNALNLTSVEIHTIDKYQGRDKDCILVSFVRSSENPRNCTSSLLGDWHRINVALTRAKKKLIMIGSCKTLSKVPLLKLLIEKVEEQSGILRAPKKDTIRTRELKRCSQFR</sequence>
<keyword evidence="13 20" id="KW-0408">Iron</keyword>
<dbReference type="GO" id="GO:0005524">
    <property type="term" value="F:ATP binding"/>
    <property type="evidence" value="ECO:0007669"/>
    <property type="project" value="UniProtKB-UniRule"/>
</dbReference>
<dbReference type="SUPFAM" id="SSF52540">
    <property type="entry name" value="P-loop containing nucleoside triphosphate hydrolases"/>
    <property type="match status" value="1"/>
</dbReference>
<dbReference type="Gene3D" id="3.90.320.10">
    <property type="match status" value="1"/>
</dbReference>
<protein>
    <recommendedName>
        <fullName evidence="20">DNA replication ATP-dependent helicase/nuclease</fullName>
        <ecNumber evidence="20">3.1.-.-</ecNumber>
        <ecNumber evidence="20">3.6.4.12</ecNumber>
    </recommendedName>
</protein>
<evidence type="ECO:0000256" key="17">
    <source>
        <dbReference type="ARBA" id="ARBA00023242"/>
    </source>
</evidence>
<dbReference type="GO" id="GO:0051539">
    <property type="term" value="F:4 iron, 4 sulfur cluster binding"/>
    <property type="evidence" value="ECO:0007669"/>
    <property type="project" value="UniProtKB-UniRule"/>
</dbReference>
<dbReference type="CDD" id="cd18041">
    <property type="entry name" value="DEXXQc_DNA2"/>
    <property type="match status" value="1"/>
</dbReference>
<evidence type="ECO:0000256" key="2">
    <source>
        <dbReference type="ARBA" id="ARBA00007913"/>
    </source>
</evidence>
<evidence type="ECO:0000256" key="5">
    <source>
        <dbReference type="ARBA" id="ARBA00022705"/>
    </source>
</evidence>
<dbReference type="GO" id="GO:0017116">
    <property type="term" value="F:single-stranded DNA helicase activity"/>
    <property type="evidence" value="ECO:0007669"/>
    <property type="project" value="UniProtKB-UniRule"/>
</dbReference>
<dbReference type="GO" id="GO:0003677">
    <property type="term" value="F:DNA binding"/>
    <property type="evidence" value="ECO:0007669"/>
    <property type="project" value="UniProtKB-UniRule"/>
</dbReference>
<reference evidence="25" key="1">
    <citation type="submission" date="2023-07" db="EMBL/GenBank/DDBJ databases">
        <title>draft genome sequence of fig (Ficus carica).</title>
        <authorList>
            <person name="Takahashi T."/>
            <person name="Nishimura K."/>
        </authorList>
    </citation>
    <scope>NUCLEOTIDE SEQUENCE</scope>
</reference>
<evidence type="ECO:0000256" key="9">
    <source>
        <dbReference type="ARBA" id="ARBA00022763"/>
    </source>
</evidence>
<feature type="compositionally biased region" description="Polar residues" evidence="21">
    <location>
        <begin position="68"/>
        <end position="77"/>
    </location>
</feature>
<evidence type="ECO:0000256" key="15">
    <source>
        <dbReference type="ARBA" id="ARBA00023125"/>
    </source>
</evidence>
<dbReference type="GO" id="GO:0071932">
    <property type="term" value="P:replication fork reversal"/>
    <property type="evidence" value="ECO:0007669"/>
    <property type="project" value="TreeGrafter"/>
</dbReference>
<keyword evidence="16 20" id="KW-0234">DNA repair</keyword>
<dbReference type="InterPro" id="IPR041677">
    <property type="entry name" value="DNA2/NAM7_AAA_11"/>
</dbReference>
<evidence type="ECO:0000259" key="22">
    <source>
        <dbReference type="Pfam" id="PF08696"/>
    </source>
</evidence>
<feature type="compositionally biased region" description="Low complexity" evidence="21">
    <location>
        <begin position="9"/>
        <end position="21"/>
    </location>
</feature>
<feature type="domain" description="DNA2/NAM7 helicase helicase" evidence="23">
    <location>
        <begin position="943"/>
        <end position="1035"/>
    </location>
</feature>
<keyword evidence="10 20" id="KW-0378">Hydrolase</keyword>
<evidence type="ECO:0000313" key="26">
    <source>
        <dbReference type="Proteomes" id="UP001187192"/>
    </source>
</evidence>
<feature type="domain" description="DNA2/NAM7 helicase helicase" evidence="23">
    <location>
        <begin position="1044"/>
        <end position="1111"/>
    </location>
</feature>
<evidence type="ECO:0000256" key="10">
    <source>
        <dbReference type="ARBA" id="ARBA00022801"/>
    </source>
</evidence>
<dbReference type="PANTHER" id="PTHR10887:SF433">
    <property type="entry name" value="DNA REPLICATION ATP-DEPENDENT HELICASE_NUCLEASE DNA2"/>
    <property type="match status" value="1"/>
</dbReference>
<name>A0AA87ZVW1_FICCA</name>
<evidence type="ECO:0000256" key="12">
    <source>
        <dbReference type="ARBA" id="ARBA00022840"/>
    </source>
</evidence>
<keyword evidence="4 20" id="KW-0004">4Fe-4S</keyword>
<comment type="function">
    <text evidence="20">Key enzyme involved in DNA replication and DNA repair. Involved in Okazaki fragments processing by cleaving long flaps that escape FEN1: flaps that are longer than 27 nucleotides are coated by replication protein A complex (RPA), leading to recruit DNA2 which cleaves the flap until it is too short to bind RPA and becomes a substrate for FEN1. Also involved in 5'-end resection of DNA during double-strand break (DSB) repair by mediating the cleavage of 5'-ssDNA.</text>
</comment>
<dbReference type="GO" id="GO:0005634">
    <property type="term" value="C:nucleus"/>
    <property type="evidence" value="ECO:0007669"/>
    <property type="project" value="UniProtKB-SubCell"/>
</dbReference>
<comment type="subcellular location">
    <subcellularLocation>
        <location evidence="20">Nucleus</location>
    </subcellularLocation>
    <subcellularLocation>
        <location evidence="20">Chromosome</location>
    </subcellularLocation>
</comment>
<feature type="domain" description="DNA replication factor Dna2 N-terminal" evidence="22">
    <location>
        <begin position="396"/>
        <end position="598"/>
    </location>
</feature>
<evidence type="ECO:0000256" key="1">
    <source>
        <dbReference type="ARBA" id="ARBA00001966"/>
    </source>
</evidence>
<dbReference type="Gene3D" id="3.40.50.300">
    <property type="entry name" value="P-loop containing nucleotide triphosphate hydrolases"/>
    <property type="match status" value="3"/>
</dbReference>
<gene>
    <name evidence="25" type="ORF">TIFTF001_009769</name>
</gene>
<evidence type="ECO:0000256" key="14">
    <source>
        <dbReference type="ARBA" id="ARBA00023014"/>
    </source>
</evidence>
<proteinExistence type="inferred from homology"/>
<comment type="caution">
    <text evidence="25">The sequence shown here is derived from an EMBL/GenBank/DDBJ whole genome shotgun (WGS) entry which is preliminary data.</text>
</comment>
<keyword evidence="9 20" id="KW-0227">DNA damage</keyword>
<keyword evidence="7 20" id="KW-0479">Metal-binding</keyword>
<dbReference type="GO" id="GO:0006281">
    <property type="term" value="P:DNA repair"/>
    <property type="evidence" value="ECO:0007669"/>
    <property type="project" value="UniProtKB-KW"/>
</dbReference>
<evidence type="ECO:0000256" key="21">
    <source>
        <dbReference type="SAM" id="MobiDB-lite"/>
    </source>
</evidence>
<dbReference type="InterPro" id="IPR027417">
    <property type="entry name" value="P-loop_NTPase"/>
</dbReference>
<keyword evidence="11 20" id="KW-0347">Helicase</keyword>
<dbReference type="GO" id="GO:0005737">
    <property type="term" value="C:cytoplasm"/>
    <property type="evidence" value="ECO:0007669"/>
    <property type="project" value="TreeGrafter"/>
</dbReference>
<dbReference type="InterPro" id="IPR014808">
    <property type="entry name" value="DNA_replication_fac_Dna2_N"/>
</dbReference>
<dbReference type="CDD" id="cd18808">
    <property type="entry name" value="SF1_C_Upf1"/>
    <property type="match status" value="1"/>
</dbReference>
<keyword evidence="26" id="KW-1185">Reference proteome</keyword>
<dbReference type="PANTHER" id="PTHR10887">
    <property type="entry name" value="DNA2/NAM7 HELICASE FAMILY"/>
    <property type="match status" value="1"/>
</dbReference>
<keyword evidence="5 20" id="KW-0235">DNA replication</keyword>
<evidence type="ECO:0000259" key="23">
    <source>
        <dbReference type="Pfam" id="PF13086"/>
    </source>
</evidence>
<comment type="similarity">
    <text evidence="2 20">Belongs to the DNA2/NAM7 helicase family.</text>
</comment>
<dbReference type="InterPro" id="IPR047187">
    <property type="entry name" value="SF1_C_Upf1"/>
</dbReference>
<evidence type="ECO:0000256" key="20">
    <source>
        <dbReference type="RuleBase" id="RU367041"/>
    </source>
</evidence>
<dbReference type="InterPro" id="IPR045055">
    <property type="entry name" value="DNA2/NAM7-like"/>
</dbReference>
<dbReference type="Pfam" id="PF08696">
    <property type="entry name" value="Dna2"/>
    <property type="match status" value="1"/>
</dbReference>
<evidence type="ECO:0000256" key="6">
    <source>
        <dbReference type="ARBA" id="ARBA00022722"/>
    </source>
</evidence>
<dbReference type="InterPro" id="IPR026851">
    <property type="entry name" value="Dna2/JHS1_DEXXQ-box"/>
</dbReference>
<dbReference type="InterPro" id="IPR011604">
    <property type="entry name" value="PDDEXK-like_dom_sf"/>
</dbReference>
<dbReference type="GO" id="GO:0005694">
    <property type="term" value="C:chromosome"/>
    <property type="evidence" value="ECO:0007669"/>
    <property type="project" value="UniProtKB-SubCell"/>
</dbReference>
<evidence type="ECO:0000313" key="25">
    <source>
        <dbReference type="EMBL" id="GMN40550.1"/>
    </source>
</evidence>
<evidence type="ECO:0000256" key="8">
    <source>
        <dbReference type="ARBA" id="ARBA00022741"/>
    </source>
</evidence>
<comment type="cofactor">
    <cofactor evidence="1">
        <name>[4Fe-4S] cluster</name>
        <dbReference type="ChEBI" id="CHEBI:49883"/>
    </cofactor>
</comment>
<dbReference type="Gene3D" id="2.40.30.270">
    <property type="match status" value="1"/>
</dbReference>
<dbReference type="GO" id="GO:0017108">
    <property type="term" value="F:5'-flap endonuclease activity"/>
    <property type="evidence" value="ECO:0007669"/>
    <property type="project" value="UniProtKB-UniRule"/>
</dbReference>
<evidence type="ECO:0000259" key="24">
    <source>
        <dbReference type="Pfam" id="PF13087"/>
    </source>
</evidence>
<dbReference type="EC" id="3.1.-.-" evidence="20"/>
<keyword evidence="18 20" id="KW-0511">Multifunctional enzyme</keyword>
<dbReference type="CDD" id="cd22318">
    <property type="entry name" value="DNA2_N-like"/>
    <property type="match status" value="1"/>
</dbReference>
<dbReference type="InterPro" id="IPR041679">
    <property type="entry name" value="DNA2/NAM7-like_C"/>
</dbReference>
<evidence type="ECO:0000256" key="19">
    <source>
        <dbReference type="ARBA" id="ARBA00047995"/>
    </source>
</evidence>
<dbReference type="FunFam" id="3.40.50.300:FF:001490">
    <property type="entry name" value="DNA replication helicase"/>
    <property type="match status" value="1"/>
</dbReference>
<evidence type="ECO:0000256" key="13">
    <source>
        <dbReference type="ARBA" id="ARBA00023004"/>
    </source>
</evidence>
<keyword evidence="8 20" id="KW-0547">Nucleotide-binding</keyword>
<evidence type="ECO:0000256" key="7">
    <source>
        <dbReference type="ARBA" id="ARBA00022723"/>
    </source>
</evidence>
<dbReference type="GO" id="GO:0033567">
    <property type="term" value="P:DNA replication, Okazaki fragment processing"/>
    <property type="evidence" value="ECO:0007669"/>
    <property type="project" value="UniProtKB-UniRule"/>
</dbReference>
<comment type="catalytic activity">
    <reaction evidence="19 20">
        <text>ATP + H2O = ADP + phosphate + H(+)</text>
        <dbReference type="Rhea" id="RHEA:13065"/>
        <dbReference type="ChEBI" id="CHEBI:15377"/>
        <dbReference type="ChEBI" id="CHEBI:15378"/>
        <dbReference type="ChEBI" id="CHEBI:30616"/>
        <dbReference type="ChEBI" id="CHEBI:43474"/>
        <dbReference type="ChEBI" id="CHEBI:456216"/>
        <dbReference type="EC" id="3.6.4.12"/>
    </reaction>
</comment>
<evidence type="ECO:0000256" key="11">
    <source>
        <dbReference type="ARBA" id="ARBA00022806"/>
    </source>
</evidence>
<keyword evidence="3 20" id="KW-0158">Chromosome</keyword>
<keyword evidence="12 20" id="KW-0067">ATP-binding</keyword>
<evidence type="ECO:0000256" key="16">
    <source>
        <dbReference type="ARBA" id="ARBA00023204"/>
    </source>
</evidence>
<keyword evidence="6 20" id="KW-0540">Nuclease</keyword>
<dbReference type="FunFam" id="3.40.50.300:FF:001170">
    <property type="entry name" value="DNA replication helicase Dna2"/>
    <property type="match status" value="1"/>
</dbReference>
<dbReference type="Pfam" id="PF13087">
    <property type="entry name" value="AAA_12"/>
    <property type="match status" value="1"/>
</dbReference>
<organism evidence="25 26">
    <name type="scientific">Ficus carica</name>
    <name type="common">Common fig</name>
    <dbReference type="NCBI Taxonomy" id="3494"/>
    <lineage>
        <taxon>Eukaryota</taxon>
        <taxon>Viridiplantae</taxon>
        <taxon>Streptophyta</taxon>
        <taxon>Embryophyta</taxon>
        <taxon>Tracheophyta</taxon>
        <taxon>Spermatophyta</taxon>
        <taxon>Magnoliopsida</taxon>
        <taxon>eudicotyledons</taxon>
        <taxon>Gunneridae</taxon>
        <taxon>Pentapetalae</taxon>
        <taxon>rosids</taxon>
        <taxon>fabids</taxon>
        <taxon>Rosales</taxon>
        <taxon>Moraceae</taxon>
        <taxon>Ficeae</taxon>
        <taxon>Ficus</taxon>
    </lineage>
</organism>
<dbReference type="Proteomes" id="UP001187192">
    <property type="component" value="Unassembled WGS sequence"/>
</dbReference>
<keyword evidence="14 20" id="KW-0411">Iron-sulfur</keyword>
<dbReference type="GO" id="GO:0046872">
    <property type="term" value="F:metal ion binding"/>
    <property type="evidence" value="ECO:0007669"/>
    <property type="project" value="UniProtKB-UniRule"/>
</dbReference>
<dbReference type="EMBL" id="BTGU01000011">
    <property type="protein sequence ID" value="GMN40550.1"/>
    <property type="molecule type" value="Genomic_DNA"/>
</dbReference>
<evidence type="ECO:0000256" key="4">
    <source>
        <dbReference type="ARBA" id="ARBA00022485"/>
    </source>
</evidence>
<feature type="domain" description="DNA2/NAM7 helicase-like C-terminal" evidence="24">
    <location>
        <begin position="1120"/>
        <end position="1320"/>
    </location>
</feature>
<evidence type="ECO:0000256" key="18">
    <source>
        <dbReference type="ARBA" id="ARBA00023268"/>
    </source>
</evidence>
<keyword evidence="15 20" id="KW-0238">DNA-binding</keyword>
<keyword evidence="17 20" id="KW-0539">Nucleus</keyword>
<accession>A0AA87ZVW1</accession>